<evidence type="ECO:0000313" key="1">
    <source>
        <dbReference type="EMBL" id="CEG42188.1"/>
    </source>
</evidence>
<sequence>MGKYCSLVFLILVHMFSYHYKKFRDTLTLGVSVNVQKNLNTIFMEITDCGKEWSEERVYCEPHIDKKTSRNHLP</sequence>
<organism evidence="1 2">
    <name type="scientific">Plasmopara halstedii</name>
    <name type="common">Downy mildew of sunflower</name>
    <dbReference type="NCBI Taxonomy" id="4781"/>
    <lineage>
        <taxon>Eukaryota</taxon>
        <taxon>Sar</taxon>
        <taxon>Stramenopiles</taxon>
        <taxon>Oomycota</taxon>
        <taxon>Peronosporomycetes</taxon>
        <taxon>Peronosporales</taxon>
        <taxon>Peronosporaceae</taxon>
        <taxon>Plasmopara</taxon>
    </lineage>
</organism>
<dbReference type="EMBL" id="CCYD01000610">
    <property type="protein sequence ID" value="CEG42188.1"/>
    <property type="molecule type" value="Genomic_DNA"/>
</dbReference>
<dbReference type="AlphaFoldDB" id="A0A0P1AMD2"/>
<evidence type="ECO:0000313" key="2">
    <source>
        <dbReference type="Proteomes" id="UP000054928"/>
    </source>
</evidence>
<proteinExistence type="predicted"/>
<dbReference type="Proteomes" id="UP000054928">
    <property type="component" value="Unassembled WGS sequence"/>
</dbReference>
<keyword evidence="2" id="KW-1185">Reference proteome</keyword>
<dbReference type="RefSeq" id="XP_024578557.1">
    <property type="nucleotide sequence ID" value="XM_024728041.1"/>
</dbReference>
<name>A0A0P1AMD2_PLAHL</name>
<protein>
    <submittedName>
        <fullName evidence="1">Uncharacterized protein</fullName>
    </submittedName>
</protein>
<dbReference type="GeneID" id="36407538"/>
<accession>A0A0P1AMD2</accession>
<reference evidence="2" key="1">
    <citation type="submission" date="2014-09" db="EMBL/GenBank/DDBJ databases">
        <authorList>
            <person name="Sharma Rahul"/>
            <person name="Thines Marco"/>
        </authorList>
    </citation>
    <scope>NUCLEOTIDE SEQUENCE [LARGE SCALE GENOMIC DNA]</scope>
</reference>